<protein>
    <submittedName>
        <fullName evidence="3">Uncharacterized protein</fullName>
    </submittedName>
</protein>
<dbReference type="OrthoDB" id="991734at2759"/>
<feature type="region of interest" description="Disordered" evidence="1">
    <location>
        <begin position="35"/>
        <end position="128"/>
    </location>
</feature>
<dbReference type="EMBL" id="JAIQCV010000001">
    <property type="protein sequence ID" value="KAH1131505.1"/>
    <property type="molecule type" value="Genomic_DNA"/>
</dbReference>
<evidence type="ECO:0000256" key="2">
    <source>
        <dbReference type="SAM" id="SignalP"/>
    </source>
</evidence>
<feature type="compositionally biased region" description="Basic and acidic residues" evidence="1">
    <location>
        <begin position="50"/>
        <end position="64"/>
    </location>
</feature>
<sequence length="247" mass="27834">METVSMKKRFVITNVVSILCMLIAVHAQGDFPSDYSSWQSEFPQNSQDMKYPRETQKSSLEEQSHSPNTSLSSESIFPQDPNEPFEDPFESEFPNETDSNVKIQSPPPSPAPLSSATPPSPTKPPYPPKHPWILDNTCKTRCSTLCIRHKVPLLNNLCNEICGKRCILYYWQLVYNCTIHCAYSMPKICKSDKKKEAGYGTGSAGATIQIGIEQFKPHASRQDMDALKSLIAQLLMILHIFLRASYE</sequence>
<gene>
    <name evidence="3" type="ORF">J1N35_002883</name>
</gene>
<keyword evidence="2" id="KW-0732">Signal</keyword>
<evidence type="ECO:0000313" key="4">
    <source>
        <dbReference type="Proteomes" id="UP000828251"/>
    </source>
</evidence>
<reference evidence="3 4" key="1">
    <citation type="journal article" date="2021" name="Plant Biotechnol. J.">
        <title>Multi-omics assisted identification of the key and species-specific regulatory components of drought-tolerant mechanisms in Gossypium stocksii.</title>
        <authorList>
            <person name="Yu D."/>
            <person name="Ke L."/>
            <person name="Zhang D."/>
            <person name="Wu Y."/>
            <person name="Sun Y."/>
            <person name="Mei J."/>
            <person name="Sun J."/>
            <person name="Sun Y."/>
        </authorList>
    </citation>
    <scope>NUCLEOTIDE SEQUENCE [LARGE SCALE GENOMIC DNA]</scope>
    <source>
        <strain evidence="4">cv. E1</strain>
        <tissue evidence="3">Leaf</tissue>
    </source>
</reference>
<dbReference type="Proteomes" id="UP000828251">
    <property type="component" value="Unassembled WGS sequence"/>
</dbReference>
<name>A0A9D4AKY4_9ROSI</name>
<dbReference type="AlphaFoldDB" id="A0A9D4AKY4"/>
<keyword evidence="4" id="KW-1185">Reference proteome</keyword>
<comment type="caution">
    <text evidence="3">The sequence shown here is derived from an EMBL/GenBank/DDBJ whole genome shotgun (WGS) entry which is preliminary data.</text>
</comment>
<feature type="signal peptide" evidence="2">
    <location>
        <begin position="1"/>
        <end position="27"/>
    </location>
</feature>
<feature type="compositionally biased region" description="Acidic residues" evidence="1">
    <location>
        <begin position="83"/>
        <end position="95"/>
    </location>
</feature>
<feature type="compositionally biased region" description="Polar residues" evidence="1">
    <location>
        <begin position="35"/>
        <end position="48"/>
    </location>
</feature>
<proteinExistence type="predicted"/>
<evidence type="ECO:0000256" key="1">
    <source>
        <dbReference type="SAM" id="MobiDB-lite"/>
    </source>
</evidence>
<feature type="compositionally biased region" description="Polar residues" evidence="1">
    <location>
        <begin position="65"/>
        <end position="76"/>
    </location>
</feature>
<accession>A0A9D4AKY4</accession>
<organism evidence="3 4">
    <name type="scientific">Gossypium stocksii</name>
    <dbReference type="NCBI Taxonomy" id="47602"/>
    <lineage>
        <taxon>Eukaryota</taxon>
        <taxon>Viridiplantae</taxon>
        <taxon>Streptophyta</taxon>
        <taxon>Embryophyta</taxon>
        <taxon>Tracheophyta</taxon>
        <taxon>Spermatophyta</taxon>
        <taxon>Magnoliopsida</taxon>
        <taxon>eudicotyledons</taxon>
        <taxon>Gunneridae</taxon>
        <taxon>Pentapetalae</taxon>
        <taxon>rosids</taxon>
        <taxon>malvids</taxon>
        <taxon>Malvales</taxon>
        <taxon>Malvaceae</taxon>
        <taxon>Malvoideae</taxon>
        <taxon>Gossypium</taxon>
    </lineage>
</organism>
<evidence type="ECO:0000313" key="3">
    <source>
        <dbReference type="EMBL" id="KAH1131505.1"/>
    </source>
</evidence>
<feature type="compositionally biased region" description="Pro residues" evidence="1">
    <location>
        <begin position="118"/>
        <end position="128"/>
    </location>
</feature>
<feature type="chain" id="PRO_5039214576" evidence="2">
    <location>
        <begin position="28"/>
        <end position="247"/>
    </location>
</feature>